<feature type="region of interest" description="Disordered" evidence="4">
    <location>
        <begin position="1"/>
        <end position="23"/>
    </location>
</feature>
<evidence type="ECO:0000256" key="3">
    <source>
        <dbReference type="ARBA" id="ARBA00022801"/>
    </source>
</evidence>
<dbReference type="InterPro" id="IPR023333">
    <property type="entry name" value="Proteasome_suB-type"/>
</dbReference>
<dbReference type="Gramene" id="PRQ29217">
    <property type="protein sequence ID" value="PRQ29217"/>
    <property type="gene ID" value="RchiOBHm_Chr5g0011481"/>
</dbReference>
<name>A0A2P6Q4W0_ROSCH</name>
<keyword evidence="5" id="KW-0647">Proteasome</keyword>
<keyword evidence="1" id="KW-0963">Cytoplasm</keyword>
<reference evidence="5 6" key="1">
    <citation type="journal article" date="2018" name="Nat. Genet.">
        <title>The Rosa genome provides new insights in the design of modern roses.</title>
        <authorList>
            <person name="Bendahmane M."/>
        </authorList>
    </citation>
    <scope>NUCLEOTIDE SEQUENCE [LARGE SCALE GENOMIC DNA]</scope>
    <source>
        <strain evidence="6">cv. Old Blush</strain>
    </source>
</reference>
<gene>
    <name evidence="5" type="ORF">RchiOBHm_Chr5g0011481</name>
</gene>
<evidence type="ECO:0000313" key="6">
    <source>
        <dbReference type="Proteomes" id="UP000238479"/>
    </source>
</evidence>
<sequence>MAEPAEPHQGKKNSSLFQDEPIGDKMDFTCDPGTKRQAKVLDSIFDTGSKGLIGTTIIAVVGKKGTFIASDGKTSCNNENTKGLVLSWDYPKIVSITEYIMATISGGVIESERMIETVTKEVEQLSSKVDMKVVRKRFQKYMDIWKKKKKDENRNEELFPGLVLVYGYRKGKAYIYSVAADEYLESDTGVFGSGTGYKKAKEYIEEKLKNHNGEPTTNDYIEWLNTAVAVAALRDPLSGGYVNLAIVWKSKKKMKKMKKRGGHITRGDHVLQILGRDFDKLERYMEKVFMVVTYGMSYSLFNELQFKKAIPDNMEGVETAHLLAVGECSAENPDTIITRVVVFDSADARSSSQFQPGDEVLVFSDDNYDCELFMPTSDRIANLCNFLPSVE</sequence>
<dbReference type="EMBL" id="PDCK01000043">
    <property type="protein sequence ID" value="PRQ29217.1"/>
    <property type="molecule type" value="Genomic_DNA"/>
</dbReference>
<accession>A0A2P6Q4W0</accession>
<proteinExistence type="predicted"/>
<evidence type="ECO:0000256" key="2">
    <source>
        <dbReference type="ARBA" id="ARBA00022670"/>
    </source>
</evidence>
<dbReference type="SUPFAM" id="SSF56235">
    <property type="entry name" value="N-terminal nucleophile aminohydrolases (Ntn hydrolases)"/>
    <property type="match status" value="1"/>
</dbReference>
<keyword evidence="3 5" id="KW-0378">Hydrolase</keyword>
<dbReference type="GO" id="GO:0008233">
    <property type="term" value="F:peptidase activity"/>
    <property type="evidence" value="ECO:0007669"/>
    <property type="project" value="UniProtKB-KW"/>
</dbReference>
<comment type="caution">
    <text evidence="5">The sequence shown here is derived from an EMBL/GenBank/DDBJ whole genome shotgun (WGS) entry which is preliminary data.</text>
</comment>
<dbReference type="Gene3D" id="3.60.20.10">
    <property type="entry name" value="Glutamine Phosphoribosylpyrophosphate, subunit 1, domain 1"/>
    <property type="match status" value="1"/>
</dbReference>
<evidence type="ECO:0000313" key="5">
    <source>
        <dbReference type="EMBL" id="PRQ29217.1"/>
    </source>
</evidence>
<dbReference type="GO" id="GO:0051603">
    <property type="term" value="P:proteolysis involved in protein catabolic process"/>
    <property type="evidence" value="ECO:0007669"/>
    <property type="project" value="InterPro"/>
</dbReference>
<dbReference type="Proteomes" id="UP000238479">
    <property type="component" value="Chromosome 5"/>
</dbReference>
<dbReference type="AlphaFoldDB" id="A0A2P6Q4W0"/>
<dbReference type="InterPro" id="IPR001353">
    <property type="entry name" value="Proteasome_sua/b"/>
</dbReference>
<dbReference type="GO" id="GO:0005737">
    <property type="term" value="C:cytoplasm"/>
    <property type="evidence" value="ECO:0007669"/>
    <property type="project" value="TreeGrafter"/>
</dbReference>
<organism evidence="5 6">
    <name type="scientific">Rosa chinensis</name>
    <name type="common">China rose</name>
    <dbReference type="NCBI Taxonomy" id="74649"/>
    <lineage>
        <taxon>Eukaryota</taxon>
        <taxon>Viridiplantae</taxon>
        <taxon>Streptophyta</taxon>
        <taxon>Embryophyta</taxon>
        <taxon>Tracheophyta</taxon>
        <taxon>Spermatophyta</taxon>
        <taxon>Magnoliopsida</taxon>
        <taxon>eudicotyledons</taxon>
        <taxon>Gunneridae</taxon>
        <taxon>Pentapetalae</taxon>
        <taxon>rosids</taxon>
        <taxon>fabids</taxon>
        <taxon>Rosales</taxon>
        <taxon>Rosaceae</taxon>
        <taxon>Rosoideae</taxon>
        <taxon>Rosoideae incertae sedis</taxon>
        <taxon>Rosa</taxon>
    </lineage>
</organism>
<dbReference type="GO" id="GO:0005839">
    <property type="term" value="C:proteasome core complex"/>
    <property type="evidence" value="ECO:0007669"/>
    <property type="project" value="InterPro"/>
</dbReference>
<evidence type="ECO:0000256" key="4">
    <source>
        <dbReference type="SAM" id="MobiDB-lite"/>
    </source>
</evidence>
<dbReference type="PANTHER" id="PTHR32194">
    <property type="entry name" value="METALLOPROTEASE TLDD"/>
    <property type="match status" value="1"/>
</dbReference>
<keyword evidence="2" id="KW-0645">Protease</keyword>
<keyword evidence="6" id="KW-1185">Reference proteome</keyword>
<dbReference type="Pfam" id="PF00227">
    <property type="entry name" value="Proteasome"/>
    <property type="match status" value="1"/>
</dbReference>
<dbReference type="PANTHER" id="PTHR32194:SF0">
    <property type="entry name" value="ATP-DEPENDENT PROTEASE SUBUNIT HSLV"/>
    <property type="match status" value="1"/>
</dbReference>
<protein>
    <submittedName>
        <fullName evidence="5">Putative proteasome, subunit alpha/beta, nucleophile aminohydrolase</fullName>
    </submittedName>
</protein>
<evidence type="ECO:0000256" key="1">
    <source>
        <dbReference type="ARBA" id="ARBA00022490"/>
    </source>
</evidence>
<dbReference type="InterPro" id="IPR029055">
    <property type="entry name" value="Ntn_hydrolases_N"/>
</dbReference>